<evidence type="ECO:0000256" key="1">
    <source>
        <dbReference type="ARBA" id="ARBA00023015"/>
    </source>
</evidence>
<protein>
    <submittedName>
        <fullName evidence="5">Sigma-70 family RNA polymerase sigma factor</fullName>
    </submittedName>
</protein>
<dbReference type="SUPFAM" id="SSF88946">
    <property type="entry name" value="Sigma2 domain of RNA polymerase sigma factors"/>
    <property type="match status" value="1"/>
</dbReference>
<evidence type="ECO:0000313" key="6">
    <source>
        <dbReference type="Proteomes" id="UP000824156"/>
    </source>
</evidence>
<evidence type="ECO:0000256" key="3">
    <source>
        <dbReference type="ARBA" id="ARBA00023163"/>
    </source>
</evidence>
<dbReference type="InterPro" id="IPR039425">
    <property type="entry name" value="RNA_pol_sigma-70-like"/>
</dbReference>
<proteinExistence type="predicted"/>
<feature type="domain" description="RNA polymerase sigma-70 region 2" evidence="4">
    <location>
        <begin position="21"/>
        <end position="83"/>
    </location>
</feature>
<dbReference type="PANTHER" id="PTHR43133">
    <property type="entry name" value="RNA POLYMERASE ECF-TYPE SIGMA FACTO"/>
    <property type="match status" value="1"/>
</dbReference>
<dbReference type="Pfam" id="PF04542">
    <property type="entry name" value="Sigma70_r2"/>
    <property type="match status" value="1"/>
</dbReference>
<dbReference type="Proteomes" id="UP000824156">
    <property type="component" value="Unassembled WGS sequence"/>
</dbReference>
<evidence type="ECO:0000259" key="4">
    <source>
        <dbReference type="Pfam" id="PF04542"/>
    </source>
</evidence>
<reference evidence="5" key="1">
    <citation type="journal article" date="2021" name="PeerJ">
        <title>Extensive microbial diversity within the chicken gut microbiome revealed by metagenomics and culture.</title>
        <authorList>
            <person name="Gilroy R."/>
            <person name="Ravi A."/>
            <person name="Getino M."/>
            <person name="Pursley I."/>
            <person name="Horton D.L."/>
            <person name="Alikhan N.F."/>
            <person name="Baker D."/>
            <person name="Gharbi K."/>
            <person name="Hall N."/>
            <person name="Watson M."/>
            <person name="Adriaenssens E.M."/>
            <person name="Foster-Nyarko E."/>
            <person name="Jarju S."/>
            <person name="Secka A."/>
            <person name="Antonio M."/>
            <person name="Oren A."/>
            <person name="Chaudhuri R.R."/>
            <person name="La Ragione R."/>
            <person name="Hildebrand F."/>
            <person name="Pallen M.J."/>
        </authorList>
    </citation>
    <scope>NUCLEOTIDE SEQUENCE</scope>
    <source>
        <strain evidence="5">1719</strain>
    </source>
</reference>
<keyword evidence="3" id="KW-0804">Transcription</keyword>
<dbReference type="NCBIfam" id="TIGR02937">
    <property type="entry name" value="sigma70-ECF"/>
    <property type="match status" value="1"/>
</dbReference>
<dbReference type="EMBL" id="DXEZ01000223">
    <property type="protein sequence ID" value="HIX54983.1"/>
    <property type="molecule type" value="Genomic_DNA"/>
</dbReference>
<dbReference type="GO" id="GO:0006352">
    <property type="term" value="P:DNA-templated transcription initiation"/>
    <property type="evidence" value="ECO:0007669"/>
    <property type="project" value="InterPro"/>
</dbReference>
<keyword evidence="2" id="KW-0731">Sigma factor</keyword>
<accession>A0A9D2AYW5</accession>
<comment type="caution">
    <text evidence="5">The sequence shown here is derived from an EMBL/GenBank/DDBJ whole genome shotgun (WGS) entry which is preliminary data.</text>
</comment>
<dbReference type="InterPro" id="IPR007627">
    <property type="entry name" value="RNA_pol_sigma70_r2"/>
</dbReference>
<keyword evidence="1" id="KW-0805">Transcription regulation</keyword>
<dbReference type="Gene3D" id="1.10.1740.10">
    <property type="match status" value="1"/>
</dbReference>
<dbReference type="GO" id="GO:0016987">
    <property type="term" value="F:sigma factor activity"/>
    <property type="evidence" value="ECO:0007669"/>
    <property type="project" value="UniProtKB-KW"/>
</dbReference>
<gene>
    <name evidence="5" type="ORF">H9853_08155</name>
</gene>
<evidence type="ECO:0000313" key="5">
    <source>
        <dbReference type="EMBL" id="HIX54983.1"/>
    </source>
</evidence>
<organism evidence="5 6">
    <name type="scientific">Candidatus Sphingobacterium stercoripullorum</name>
    <dbReference type="NCBI Taxonomy" id="2838759"/>
    <lineage>
        <taxon>Bacteria</taxon>
        <taxon>Pseudomonadati</taxon>
        <taxon>Bacteroidota</taxon>
        <taxon>Sphingobacteriia</taxon>
        <taxon>Sphingobacteriales</taxon>
        <taxon>Sphingobacteriaceae</taxon>
        <taxon>Sphingobacterium</taxon>
    </lineage>
</organism>
<evidence type="ECO:0000256" key="2">
    <source>
        <dbReference type="ARBA" id="ARBA00023082"/>
    </source>
</evidence>
<dbReference type="InterPro" id="IPR014284">
    <property type="entry name" value="RNA_pol_sigma-70_dom"/>
</dbReference>
<name>A0A9D2AYW5_9SPHI</name>
<dbReference type="AlphaFoldDB" id="A0A9D2AYW5"/>
<sequence>MSEKEIVKRVIEGEIAFYEILVRRYNPVLYKVGRSYNFNHQDTEDLMQETFIGAFLNLEKFQFRASFKTWISRIMLNNCYHKRNKLHTSNEYIKSMEDHKESINKHTYNDVEEKMRSRELNRIVEQALLKIPLEYRLVFTM</sequence>
<reference evidence="5" key="2">
    <citation type="submission" date="2021-04" db="EMBL/GenBank/DDBJ databases">
        <authorList>
            <person name="Gilroy R."/>
        </authorList>
    </citation>
    <scope>NUCLEOTIDE SEQUENCE</scope>
    <source>
        <strain evidence="5">1719</strain>
    </source>
</reference>
<dbReference type="PANTHER" id="PTHR43133:SF51">
    <property type="entry name" value="RNA POLYMERASE SIGMA FACTOR"/>
    <property type="match status" value="1"/>
</dbReference>
<dbReference type="InterPro" id="IPR013325">
    <property type="entry name" value="RNA_pol_sigma_r2"/>
</dbReference>